<dbReference type="KEGG" id="arf:AR1Y2_0811"/>
<dbReference type="Proteomes" id="UP000298653">
    <property type="component" value="Chromosome"/>
</dbReference>
<gene>
    <name evidence="1" type="ORF">AR1Y2_0811</name>
</gene>
<proteinExistence type="predicted"/>
<accession>A0A4P8IC83</accession>
<keyword evidence="2" id="KW-1185">Reference proteome</keyword>
<protein>
    <submittedName>
        <fullName evidence="1">Uncharacterized protein</fullName>
    </submittedName>
</protein>
<name>A0A4P8IC83_9FIRM</name>
<dbReference type="EMBL" id="CP040058">
    <property type="protein sequence ID" value="QCP34265.1"/>
    <property type="molecule type" value="Genomic_DNA"/>
</dbReference>
<evidence type="ECO:0000313" key="2">
    <source>
        <dbReference type="Proteomes" id="UP000298653"/>
    </source>
</evidence>
<reference evidence="1 2" key="1">
    <citation type="submission" date="2019-05" db="EMBL/GenBank/DDBJ databases">
        <title>Complete genome sequencing of Anaerostipes rhamnosivorans.</title>
        <authorList>
            <person name="Bui T.P.N."/>
            <person name="de Vos W.M."/>
        </authorList>
    </citation>
    <scope>NUCLEOTIDE SEQUENCE [LARGE SCALE GENOMIC DNA]</scope>
    <source>
        <strain evidence="1 2">1y2</strain>
    </source>
</reference>
<dbReference type="RefSeq" id="WP_137327831.1">
    <property type="nucleotide sequence ID" value="NZ_CP040058.1"/>
</dbReference>
<evidence type="ECO:0000313" key="1">
    <source>
        <dbReference type="EMBL" id="QCP34265.1"/>
    </source>
</evidence>
<dbReference type="OrthoDB" id="2058235at2"/>
<organism evidence="1 2">
    <name type="scientific">Anaerostipes rhamnosivorans</name>
    <dbReference type="NCBI Taxonomy" id="1229621"/>
    <lineage>
        <taxon>Bacteria</taxon>
        <taxon>Bacillati</taxon>
        <taxon>Bacillota</taxon>
        <taxon>Clostridia</taxon>
        <taxon>Lachnospirales</taxon>
        <taxon>Lachnospiraceae</taxon>
        <taxon>Anaerostipes</taxon>
    </lineage>
</organism>
<sequence length="75" mass="8978">MEYPSKMMRKKELLKMGFPEELLDRAYREKGQTFAYKISPMKKNSPIMFDTIGFERWRLKQIAIENRAMQRGGVM</sequence>
<dbReference type="AlphaFoldDB" id="A0A4P8IC83"/>